<dbReference type="GO" id="GO:0006412">
    <property type="term" value="P:translation"/>
    <property type="evidence" value="ECO:0007669"/>
    <property type="project" value="UniProtKB-UniRule"/>
</dbReference>
<sequence length="161" mass="17429">MVREIADKFSRSKSAIVTDYRGLNVAEVTELRRQLRQAGIEFKVLKNTLTRLAAQQAQVDGIEPFLSGPSAWAFSYDDPVAPAKILNDFARNHKALEIKGGVVEGRIVDAAQVADLANLPSRDGLLAMLLSVLQAPIRNFAYAIKQVAEQRAGGAPEAAAE</sequence>
<comment type="caution">
    <text evidence="6">The sequence shown here is derived from an EMBL/GenBank/DDBJ whole genome shotgun (WGS) entry which is preliminary data.</text>
</comment>
<organism evidence="6 7">
    <name type="scientific">Alicyclobacillus cellulosilyticus</name>
    <dbReference type="NCBI Taxonomy" id="1003997"/>
    <lineage>
        <taxon>Bacteria</taxon>
        <taxon>Bacillati</taxon>
        <taxon>Bacillota</taxon>
        <taxon>Bacilli</taxon>
        <taxon>Bacillales</taxon>
        <taxon>Alicyclobacillaceae</taxon>
        <taxon>Alicyclobacillus</taxon>
    </lineage>
</organism>
<reference evidence="6" key="1">
    <citation type="journal article" date="2014" name="Int. J. Syst. Evol. Microbiol.">
        <title>Complete genome sequence of Corynebacterium casei LMG S-19264T (=DSM 44701T), isolated from a smear-ripened cheese.</title>
        <authorList>
            <consortium name="US DOE Joint Genome Institute (JGI-PGF)"/>
            <person name="Walter F."/>
            <person name="Albersmeier A."/>
            <person name="Kalinowski J."/>
            <person name="Ruckert C."/>
        </authorList>
    </citation>
    <scope>NUCLEOTIDE SEQUENCE</scope>
    <source>
        <strain evidence="6">JCM 18487</strain>
    </source>
</reference>
<reference evidence="6" key="2">
    <citation type="submission" date="2020-09" db="EMBL/GenBank/DDBJ databases">
        <authorList>
            <person name="Sun Q."/>
            <person name="Ohkuma M."/>
        </authorList>
    </citation>
    <scope>NUCLEOTIDE SEQUENCE</scope>
    <source>
        <strain evidence="6">JCM 18487</strain>
    </source>
</reference>
<dbReference type="Proteomes" id="UP000637695">
    <property type="component" value="Unassembled WGS sequence"/>
</dbReference>
<name>A0A917K7N5_9BACL</name>
<dbReference type="NCBIfam" id="NF000955">
    <property type="entry name" value="PRK00099.1-1"/>
    <property type="match status" value="1"/>
</dbReference>
<dbReference type="GO" id="GO:0005840">
    <property type="term" value="C:ribosome"/>
    <property type="evidence" value="ECO:0007669"/>
    <property type="project" value="UniProtKB-KW"/>
</dbReference>
<protein>
    <recommendedName>
        <fullName evidence="4 5">Large ribosomal subunit protein uL10</fullName>
    </recommendedName>
</protein>
<evidence type="ECO:0000256" key="4">
    <source>
        <dbReference type="ARBA" id="ARBA00035202"/>
    </source>
</evidence>
<dbReference type="InterPro" id="IPR022973">
    <property type="entry name" value="Ribosomal_uL10_bac"/>
</dbReference>
<dbReference type="GO" id="GO:1990904">
    <property type="term" value="C:ribonucleoprotein complex"/>
    <property type="evidence" value="ECO:0007669"/>
    <property type="project" value="UniProtKB-KW"/>
</dbReference>
<comment type="similarity">
    <text evidence="1 5">Belongs to the universal ribosomal protein uL10 family.</text>
</comment>
<dbReference type="InterPro" id="IPR043141">
    <property type="entry name" value="Ribosomal_uL10-like_sf"/>
</dbReference>
<dbReference type="GO" id="GO:0070180">
    <property type="term" value="F:large ribosomal subunit rRNA binding"/>
    <property type="evidence" value="ECO:0007669"/>
    <property type="project" value="UniProtKB-UniRule"/>
</dbReference>
<dbReference type="Gene3D" id="6.10.250.290">
    <property type="match status" value="1"/>
</dbReference>
<evidence type="ECO:0000256" key="5">
    <source>
        <dbReference type="HAMAP-Rule" id="MF_00362"/>
    </source>
</evidence>
<dbReference type="EMBL" id="BMOY01000008">
    <property type="protein sequence ID" value="GGJ01216.1"/>
    <property type="molecule type" value="Genomic_DNA"/>
</dbReference>
<keyword evidence="5" id="KW-0699">rRNA-binding</keyword>
<proteinExistence type="inferred from homology"/>
<evidence type="ECO:0000256" key="1">
    <source>
        <dbReference type="ARBA" id="ARBA00008889"/>
    </source>
</evidence>
<dbReference type="Pfam" id="PF00466">
    <property type="entry name" value="Ribosomal_L10"/>
    <property type="match status" value="1"/>
</dbReference>
<dbReference type="SUPFAM" id="SSF160369">
    <property type="entry name" value="Ribosomal protein L10-like"/>
    <property type="match status" value="1"/>
</dbReference>
<keyword evidence="2 5" id="KW-0689">Ribosomal protein</keyword>
<gene>
    <name evidence="5 6" type="primary">rplJ</name>
    <name evidence="6" type="ORF">GCM10010885_07970</name>
</gene>
<evidence type="ECO:0000313" key="7">
    <source>
        <dbReference type="Proteomes" id="UP000637695"/>
    </source>
</evidence>
<keyword evidence="5" id="KW-0694">RNA-binding</keyword>
<evidence type="ECO:0000256" key="3">
    <source>
        <dbReference type="ARBA" id="ARBA00023274"/>
    </source>
</evidence>
<keyword evidence="7" id="KW-1185">Reference proteome</keyword>
<evidence type="ECO:0000313" key="6">
    <source>
        <dbReference type="EMBL" id="GGJ01216.1"/>
    </source>
</evidence>
<dbReference type="HAMAP" id="MF_00362">
    <property type="entry name" value="Ribosomal_uL10"/>
    <property type="match status" value="1"/>
</dbReference>
<evidence type="ECO:0000256" key="2">
    <source>
        <dbReference type="ARBA" id="ARBA00022980"/>
    </source>
</evidence>
<dbReference type="InterPro" id="IPR047865">
    <property type="entry name" value="Ribosomal_uL10_bac_type"/>
</dbReference>
<dbReference type="InterPro" id="IPR001790">
    <property type="entry name" value="Ribosomal_uL10"/>
</dbReference>
<keyword evidence="3 5" id="KW-0687">Ribonucleoprotein</keyword>
<dbReference type="CDD" id="cd05797">
    <property type="entry name" value="Ribosomal_L10"/>
    <property type="match status" value="1"/>
</dbReference>
<dbReference type="PANTHER" id="PTHR11560">
    <property type="entry name" value="39S RIBOSOMAL PROTEIN L10, MITOCHONDRIAL"/>
    <property type="match status" value="1"/>
</dbReference>
<comment type="subunit">
    <text evidence="5">Part of the ribosomal stalk of the 50S ribosomal subunit. The N-terminus interacts with L11 and the large rRNA to form the base of the stalk. The C-terminus forms an elongated spine to which L12 dimers bind in a sequential fashion forming a multimeric L10(L12)X complex.</text>
</comment>
<dbReference type="AlphaFoldDB" id="A0A917K7N5"/>
<comment type="function">
    <text evidence="5">Forms part of the ribosomal stalk, playing a central role in the interaction of the ribosome with GTP-bound translation factors.</text>
</comment>
<accession>A0A917K7N5</accession>
<dbReference type="Gene3D" id="3.30.70.1730">
    <property type="match status" value="1"/>
</dbReference>